<keyword evidence="2" id="KW-1185">Reference proteome</keyword>
<evidence type="ECO:0000313" key="1">
    <source>
        <dbReference type="EMBL" id="MCK8494609.1"/>
    </source>
</evidence>
<gene>
    <name evidence="1" type="ORF">M0L20_22265</name>
</gene>
<sequence length="97" mass="11087">MQAHVEFFESKEAAENGNDVGGLGWTTMPFSQQPKVGDEITLDFSAYSRQNKWFNKLPTHPYTVTDVFQINHEIPTKIFVYYSGNDGVDLKKIKDNN</sequence>
<evidence type="ECO:0000313" key="2">
    <source>
        <dbReference type="Proteomes" id="UP001202180"/>
    </source>
</evidence>
<accession>A0ABT0HR17</accession>
<protein>
    <submittedName>
        <fullName evidence="1">Uncharacterized protein</fullName>
    </submittedName>
</protein>
<organism evidence="1 2">
    <name type="scientific">Spirosoma liriopis</name>
    <dbReference type="NCBI Taxonomy" id="2937440"/>
    <lineage>
        <taxon>Bacteria</taxon>
        <taxon>Pseudomonadati</taxon>
        <taxon>Bacteroidota</taxon>
        <taxon>Cytophagia</taxon>
        <taxon>Cytophagales</taxon>
        <taxon>Cytophagaceae</taxon>
        <taxon>Spirosoma</taxon>
    </lineage>
</organism>
<comment type="caution">
    <text evidence="1">The sequence shown here is derived from an EMBL/GenBank/DDBJ whole genome shotgun (WGS) entry which is preliminary data.</text>
</comment>
<proteinExistence type="predicted"/>
<reference evidence="1 2" key="1">
    <citation type="submission" date="2022-04" db="EMBL/GenBank/DDBJ databases">
        <title>Spirosoma sp. strain RP8 genome sequencing and assembly.</title>
        <authorList>
            <person name="Jung Y."/>
        </authorList>
    </citation>
    <scope>NUCLEOTIDE SEQUENCE [LARGE SCALE GENOMIC DNA]</scope>
    <source>
        <strain evidence="1 2">RP8</strain>
    </source>
</reference>
<dbReference type="Proteomes" id="UP001202180">
    <property type="component" value="Unassembled WGS sequence"/>
</dbReference>
<dbReference type="EMBL" id="JALPRF010000003">
    <property type="protein sequence ID" value="MCK8494609.1"/>
    <property type="molecule type" value="Genomic_DNA"/>
</dbReference>
<name>A0ABT0HR17_9BACT</name>
<dbReference type="RefSeq" id="WP_248479117.1">
    <property type="nucleotide sequence ID" value="NZ_JALPRF010000003.1"/>
</dbReference>